<sequence length="390" mass="41623">MTLRANRHVLAATRVDSGALTQVGVVLHRFDEPGTYQCRVFRGERLAGRCFVVVDPEAGASDATVDLAKVGHDGSTPSTGAIEADDPTYRVHPNGVVIFHVSRGSGSYHVVASRPRDGGEGFETVFDSTSLGTDDVFLARPIRPGRYTVTNAHSNAEGELIVTRPEKGDLFTPRVPVSATIGGTVDPERVETVAAQGVAYRVERRARVVVEHEADLESDRGDGDREPVRPRPRPRPGRSIVGWPPSDDRFTLVHPEIGERSDAIPVDVIESIGEANAEGLASVGVRSVADLARMNPASVARAIDASPERASRLVETAQLVTLGASSTTADLLTRLGETSRTITGADPEDLLKRIRTGIAEDELPESDGFDPAISELGPLVANANRFGAHD</sequence>
<accession>A0ABU2G6Y7</accession>
<organism evidence="2 3">
    <name type="scientific">Halogeometricum luteum</name>
    <dbReference type="NCBI Taxonomy" id="2950537"/>
    <lineage>
        <taxon>Archaea</taxon>
        <taxon>Methanobacteriati</taxon>
        <taxon>Methanobacteriota</taxon>
        <taxon>Stenosarchaea group</taxon>
        <taxon>Halobacteria</taxon>
        <taxon>Halobacteriales</taxon>
        <taxon>Haloferacaceae</taxon>
        <taxon>Halogeometricum</taxon>
    </lineage>
</organism>
<name>A0ABU2G6Y7_9EURY</name>
<dbReference type="Gene3D" id="1.10.150.20">
    <property type="entry name" value="5' to 3' exonuclease, C-terminal subdomain"/>
    <property type="match status" value="1"/>
</dbReference>
<dbReference type="EMBL" id="JAMQOQ010000007">
    <property type="protein sequence ID" value="MDS0296551.1"/>
    <property type="molecule type" value="Genomic_DNA"/>
</dbReference>
<dbReference type="Proteomes" id="UP001254813">
    <property type="component" value="Unassembled WGS sequence"/>
</dbReference>
<feature type="region of interest" description="Disordered" evidence="1">
    <location>
        <begin position="213"/>
        <end position="246"/>
    </location>
</feature>
<evidence type="ECO:0000313" key="2">
    <source>
        <dbReference type="EMBL" id="MDS0296551.1"/>
    </source>
</evidence>
<feature type="compositionally biased region" description="Basic and acidic residues" evidence="1">
    <location>
        <begin position="213"/>
        <end position="229"/>
    </location>
</feature>
<comment type="caution">
    <text evidence="2">The sequence shown here is derived from an EMBL/GenBank/DDBJ whole genome shotgun (WGS) entry which is preliminary data.</text>
</comment>
<reference evidence="2 3" key="1">
    <citation type="submission" date="2022-06" db="EMBL/GenBank/DDBJ databases">
        <title>Halogeometricum sp. a new haloarchaeum isolate from saline soil.</title>
        <authorList>
            <person name="Strakova D."/>
            <person name="Galisteo C."/>
            <person name="Sanchez-Porro C."/>
            <person name="Ventosa A."/>
        </authorList>
    </citation>
    <scope>NUCLEOTIDE SEQUENCE [LARGE SCALE GENOMIC DNA]</scope>
    <source>
        <strain evidence="3">S3BR25-2</strain>
    </source>
</reference>
<proteinExistence type="predicted"/>
<evidence type="ECO:0000313" key="3">
    <source>
        <dbReference type="Proteomes" id="UP001254813"/>
    </source>
</evidence>
<evidence type="ECO:0000256" key="1">
    <source>
        <dbReference type="SAM" id="MobiDB-lite"/>
    </source>
</evidence>
<dbReference type="RefSeq" id="WP_310930565.1">
    <property type="nucleotide sequence ID" value="NZ_JAMQOQ010000007.1"/>
</dbReference>
<gene>
    <name evidence="2" type="ORF">NDI79_20465</name>
</gene>
<protein>
    <submittedName>
        <fullName evidence="2">Helix-hairpin-helix domain-containing protein</fullName>
    </submittedName>
</protein>
<dbReference type="Pfam" id="PF14520">
    <property type="entry name" value="HHH_5"/>
    <property type="match status" value="1"/>
</dbReference>
<keyword evidence="3" id="KW-1185">Reference proteome</keyword>